<accession>A0AAV2KV55</accession>
<reference evidence="3 4" key="1">
    <citation type="submission" date="2024-04" db="EMBL/GenBank/DDBJ databases">
        <authorList>
            <person name="Waldvogel A.-M."/>
            <person name="Schoenle A."/>
        </authorList>
    </citation>
    <scope>NUCLEOTIDE SEQUENCE [LARGE SCALE GENOMIC DNA]</scope>
</reference>
<dbReference type="InterPro" id="IPR054000">
    <property type="entry name" value="MLKL_N"/>
</dbReference>
<evidence type="ECO:0000259" key="2">
    <source>
        <dbReference type="Pfam" id="PF22215"/>
    </source>
</evidence>
<dbReference type="GO" id="GO:0007166">
    <property type="term" value="P:cell surface receptor signaling pathway"/>
    <property type="evidence" value="ECO:0007669"/>
    <property type="project" value="InterPro"/>
</dbReference>
<gene>
    <name evidence="3" type="ORF">KC01_LOCUS21373</name>
</gene>
<evidence type="ECO:0000256" key="1">
    <source>
        <dbReference type="SAM" id="MobiDB-lite"/>
    </source>
</evidence>
<dbReference type="Gene3D" id="1.20.930.20">
    <property type="entry name" value="Adaptor protein Cbl, N-terminal domain"/>
    <property type="match status" value="1"/>
</dbReference>
<keyword evidence="4" id="KW-1185">Reference proteome</keyword>
<feature type="domain" description="Mixed lineage kinase" evidence="2">
    <location>
        <begin position="15"/>
        <end position="144"/>
    </location>
</feature>
<feature type="region of interest" description="Disordered" evidence="1">
    <location>
        <begin position="144"/>
        <end position="186"/>
    </location>
</feature>
<dbReference type="CDD" id="cd21037">
    <property type="entry name" value="MLKL_NTD"/>
    <property type="match status" value="1"/>
</dbReference>
<sequence length="340" mass="37326">MEIMEEIMEDIALDLIMDMAKKVVSMVKNMKANKERCKRVAKRVQSLLPLLAKLNDMDPRQISEVVRNALKELSATLANAENIMQKFHNCNTVKSFVFSSTHEGKFQKINERLDDSFEILTGAIHIENYEKLDDVWKAVSGKNEPAHPTQPFPIGFSNSCGPSPLPTSPTMPSPLPTSPTMPSPLPTYPTMPSPLPTYPTMPSPLPTSPTMPYPPQNVFSTTSLTSNMPGSVPAITVTNAPNPPYPPAQRPPAYNPNALMVPAMNTTIPCAMPPRVVTVPAPVRPVFYGPVAPRPQSVFPNTHVYSQAMAPQQVIVTVPRPQPQVLTNTGVATVYLNRPW</sequence>
<protein>
    <recommendedName>
        <fullName evidence="2">Mixed lineage kinase domain-containing protein</fullName>
    </recommendedName>
</protein>
<dbReference type="EMBL" id="OZ035824">
    <property type="protein sequence ID" value="CAL1592061.1"/>
    <property type="molecule type" value="Genomic_DNA"/>
</dbReference>
<name>A0AAV2KV55_KNICA</name>
<dbReference type="Proteomes" id="UP001497482">
    <property type="component" value="Chromosome 2"/>
</dbReference>
<organism evidence="3 4">
    <name type="scientific">Knipowitschia caucasica</name>
    <name type="common">Caucasian dwarf goby</name>
    <name type="synonym">Pomatoschistus caucasicus</name>
    <dbReference type="NCBI Taxonomy" id="637954"/>
    <lineage>
        <taxon>Eukaryota</taxon>
        <taxon>Metazoa</taxon>
        <taxon>Chordata</taxon>
        <taxon>Craniata</taxon>
        <taxon>Vertebrata</taxon>
        <taxon>Euteleostomi</taxon>
        <taxon>Actinopterygii</taxon>
        <taxon>Neopterygii</taxon>
        <taxon>Teleostei</taxon>
        <taxon>Neoteleostei</taxon>
        <taxon>Acanthomorphata</taxon>
        <taxon>Gobiaria</taxon>
        <taxon>Gobiiformes</taxon>
        <taxon>Gobioidei</taxon>
        <taxon>Gobiidae</taxon>
        <taxon>Gobiinae</taxon>
        <taxon>Knipowitschia</taxon>
    </lineage>
</organism>
<dbReference type="Pfam" id="PF22215">
    <property type="entry name" value="MLKL_N"/>
    <property type="match status" value="1"/>
</dbReference>
<evidence type="ECO:0000313" key="4">
    <source>
        <dbReference type="Proteomes" id="UP001497482"/>
    </source>
</evidence>
<proteinExistence type="predicted"/>
<dbReference type="InterPro" id="IPR059179">
    <property type="entry name" value="MLKL-like_MCAfunc"/>
</dbReference>
<dbReference type="PANTHER" id="PTHR35832">
    <property type="entry name" value="OS12G0248400 PROTEIN-RELATED"/>
    <property type="match status" value="1"/>
</dbReference>
<dbReference type="AlphaFoldDB" id="A0AAV2KV55"/>
<feature type="compositionally biased region" description="Pro residues" evidence="1">
    <location>
        <begin position="163"/>
        <end position="186"/>
    </location>
</feature>
<evidence type="ECO:0000313" key="3">
    <source>
        <dbReference type="EMBL" id="CAL1592061.1"/>
    </source>
</evidence>
<dbReference type="InterPro" id="IPR036537">
    <property type="entry name" value="Adaptor_Cbl_N_dom_sf"/>
</dbReference>